<dbReference type="InterPro" id="IPR000160">
    <property type="entry name" value="GGDEF_dom"/>
</dbReference>
<dbReference type="Gene3D" id="3.30.450.40">
    <property type="match status" value="1"/>
</dbReference>
<dbReference type="RefSeq" id="WP_208473004.1">
    <property type="nucleotide sequence ID" value="NZ_JAGFNS010000045.1"/>
</dbReference>
<sequence>MLRRLDGVPGTPRLAGELDEHSLTLVDDTARTLADGDLPWEPGALTDLAVRLAGVLAGIHRRGVVHRDVSPANLLIDDDARPTLIDFELAGIPGREAGEVLAGTLPYLSPEQTGRTGRPVDHRSDLYALGATLYELATGEPPFGRDREPLSLIHDHLARVPMPPHEVNPAIPAALSGIILRLLSKEPDQRYQSDEGLIHDLVRSRAVEGEAFELGEHDFPLLLAPPARLIGRDEPLAALHTLLAEVTAGGSRFALITGPAGVGKTALVDRLRPALAEAGGRFVAGRFDQFHQDAVGGGIRQAFGRLGEQLLAEPEDVVAGLRDRLRTVLGPDRGLIASMMPAFRPLLGVEPEAPSGDDPRAVFARMRAAALTLLRAVASAERPVVLFLDDLQWAAGPSLPFLGDLLDAGELPGLFVLGAYRAEGVGESHPLTGIAARAHRIALSDLGGDDLAGLIAGMLRLPGPDAAPLAAVLSERTGGNPFDTVELVNALRREGVLVPDGGGWRWDPAEVRDFVGHGDVTALIGARIDALPPRTRELVDMMACLGDASEVSAALQPAVDDGLVVVDDGRARFRHERVRQAAYARLSPDDRARLSLALARRLAPAPAAAPLYLAAADLLTDPAERASVAALLRRAATSARLVTDHAGAELHLSVALRLLDKTDEGYADTRADRHAVLCALARFEEADQVFAEITADADDPVWLVRPVAEQVGALTNRRMLGEALALGIGLLARLGVDVPDPAAMGPRIGAGLAAFHAGPAVAGTVRPELTDPRLLAVAHLINRLVPTAFFADRTTMAWLVVEAAELWSAHGTCAALTGALGHLGVITIAGGGDHRAAYQAMCRVLAAGEEYGHEPETSQVRFLHALGTVPWFEPLEAGVRLAREARDGLLRGGDLRTALYTYFASVPQMLDCSADLKAFDREARAALALGERIGAGPDSSMFVVAARLVGSLRGETTFDDAYLDTLAGNEPAMAGYTTMRALDAAIFGDDEALVRHGAAAVELVSAVPGTYLHVPAHLLAALGAGVTARTATGADRERALAVLDRSVAFLAARAAAQPGNFRHLHRFAEATRAAAHGDFASAAAAYDAAMADAATAGRSWHAPLITERAALFYLDAGLEHVGARLLAEALPGYARWGATGKVHALKRTHPALGSAVAGGSGTRSATLGGGPSLNLSTEVIDLMAVLEAARALSSETSLDALRVRVRQVLGAMTGATAVHVVLRDDCTGGWVMPRDGDRPPMDADEAARLGLLPLTAIRYAERTREPMVVDDVTLDDRVGRDPYLAGLDHCSLLVVPVIGQGQPRAVLVLENRLSRRAFSAGRLDAVLLIAGQLTVSLENAQVYASLERAVAERTEELAAANHQLELLTVTDPLTGLPNRRKLTLFLEEAWQRAARSREPVGLAMIDIDHFKKYNDHYGHQGGDGALKLVAEALLSSARTTDLVARYGGEEFCIVMPGASLENAMIVAERACRAVSGLAVPHALADGGVITVSVGVTSGSPADDDQPEHLIKFADEALYEAKRTGRDRVVAG</sequence>
<evidence type="ECO:0000259" key="3">
    <source>
        <dbReference type="PROSITE" id="PS50887"/>
    </source>
</evidence>
<comment type="subcellular location">
    <subcellularLocation>
        <location evidence="1">Membrane</location>
        <topology evidence="1">Single-pass membrane protein</topology>
    </subcellularLocation>
</comment>
<dbReference type="SMART" id="SM00065">
    <property type="entry name" value="GAF"/>
    <property type="match status" value="1"/>
</dbReference>
<feature type="domain" description="Protein kinase" evidence="2">
    <location>
        <begin position="1"/>
        <end position="202"/>
    </location>
</feature>
<dbReference type="NCBIfam" id="TIGR00254">
    <property type="entry name" value="GGDEF"/>
    <property type="match status" value="1"/>
</dbReference>
<dbReference type="SUPFAM" id="SSF56112">
    <property type="entry name" value="Protein kinase-like (PK-like)"/>
    <property type="match status" value="1"/>
</dbReference>
<gene>
    <name evidence="4" type="ORF">J5X75_40325</name>
</gene>
<dbReference type="InterPro" id="IPR029787">
    <property type="entry name" value="Nucleotide_cyclase"/>
</dbReference>
<protein>
    <submittedName>
        <fullName evidence="4">Diguanylate cyclase</fullName>
    </submittedName>
</protein>
<evidence type="ECO:0000313" key="4">
    <source>
        <dbReference type="EMBL" id="MBO3743763.1"/>
    </source>
</evidence>
<dbReference type="InterPro" id="IPR008266">
    <property type="entry name" value="Tyr_kinase_AS"/>
</dbReference>
<dbReference type="Pfam" id="PF01590">
    <property type="entry name" value="GAF"/>
    <property type="match status" value="1"/>
</dbReference>
<dbReference type="SUPFAM" id="SSF52540">
    <property type="entry name" value="P-loop containing nucleoside triphosphate hydrolases"/>
    <property type="match status" value="1"/>
</dbReference>
<dbReference type="InterPro" id="IPR011009">
    <property type="entry name" value="Kinase-like_dom_sf"/>
</dbReference>
<dbReference type="Gene3D" id="1.10.510.10">
    <property type="entry name" value="Transferase(Phosphotransferase) domain 1"/>
    <property type="match status" value="1"/>
</dbReference>
<accession>A0ABS3UYW6</accession>
<name>A0ABS3UYW6_9ACTN</name>
<dbReference type="Proteomes" id="UP000679690">
    <property type="component" value="Unassembled WGS sequence"/>
</dbReference>
<dbReference type="InterPro" id="IPR027417">
    <property type="entry name" value="P-loop_NTPase"/>
</dbReference>
<dbReference type="InterPro" id="IPR000719">
    <property type="entry name" value="Prot_kinase_dom"/>
</dbReference>
<dbReference type="InterPro" id="IPR053159">
    <property type="entry name" value="Hybrid_Histidine_Kinase"/>
</dbReference>
<dbReference type="InterPro" id="IPR003018">
    <property type="entry name" value="GAF"/>
</dbReference>
<dbReference type="Gene3D" id="3.40.50.300">
    <property type="entry name" value="P-loop containing nucleotide triphosphate hydrolases"/>
    <property type="match status" value="1"/>
</dbReference>
<feature type="domain" description="GGDEF" evidence="3">
    <location>
        <begin position="1398"/>
        <end position="1531"/>
    </location>
</feature>
<organism evidence="4 5">
    <name type="scientific">Actinoplanes flavus</name>
    <dbReference type="NCBI Taxonomy" id="2820290"/>
    <lineage>
        <taxon>Bacteria</taxon>
        <taxon>Bacillati</taxon>
        <taxon>Actinomycetota</taxon>
        <taxon>Actinomycetes</taxon>
        <taxon>Micromonosporales</taxon>
        <taxon>Micromonosporaceae</taxon>
        <taxon>Actinoplanes</taxon>
    </lineage>
</organism>
<dbReference type="EMBL" id="JAGFNS010000045">
    <property type="protein sequence ID" value="MBO3743763.1"/>
    <property type="molecule type" value="Genomic_DNA"/>
</dbReference>
<dbReference type="InterPro" id="IPR041664">
    <property type="entry name" value="AAA_16"/>
</dbReference>
<dbReference type="PROSITE" id="PS50887">
    <property type="entry name" value="GGDEF"/>
    <property type="match status" value="1"/>
</dbReference>
<dbReference type="InterPro" id="IPR029016">
    <property type="entry name" value="GAF-like_dom_sf"/>
</dbReference>
<dbReference type="InterPro" id="IPR043128">
    <property type="entry name" value="Rev_trsase/Diguanyl_cyclase"/>
</dbReference>
<dbReference type="SMART" id="SM00267">
    <property type="entry name" value="GGDEF"/>
    <property type="match status" value="1"/>
</dbReference>
<dbReference type="CDD" id="cd14014">
    <property type="entry name" value="STKc_PknB_like"/>
    <property type="match status" value="1"/>
</dbReference>
<evidence type="ECO:0000259" key="2">
    <source>
        <dbReference type="PROSITE" id="PS50011"/>
    </source>
</evidence>
<dbReference type="SMART" id="SM00220">
    <property type="entry name" value="S_TKc"/>
    <property type="match status" value="1"/>
</dbReference>
<keyword evidence="5" id="KW-1185">Reference proteome</keyword>
<dbReference type="PROSITE" id="PS50011">
    <property type="entry name" value="PROTEIN_KINASE_DOM"/>
    <property type="match status" value="1"/>
</dbReference>
<dbReference type="Pfam" id="PF00990">
    <property type="entry name" value="GGDEF"/>
    <property type="match status" value="1"/>
</dbReference>
<comment type="caution">
    <text evidence="4">The sequence shown here is derived from an EMBL/GenBank/DDBJ whole genome shotgun (WGS) entry which is preliminary data.</text>
</comment>
<dbReference type="SUPFAM" id="SSF55781">
    <property type="entry name" value="GAF domain-like"/>
    <property type="match status" value="1"/>
</dbReference>
<dbReference type="Pfam" id="PF13191">
    <property type="entry name" value="AAA_16"/>
    <property type="match status" value="1"/>
</dbReference>
<dbReference type="SUPFAM" id="SSF55073">
    <property type="entry name" value="Nucleotide cyclase"/>
    <property type="match status" value="1"/>
</dbReference>
<proteinExistence type="predicted"/>
<evidence type="ECO:0000256" key="1">
    <source>
        <dbReference type="ARBA" id="ARBA00004167"/>
    </source>
</evidence>
<dbReference type="CDD" id="cd01949">
    <property type="entry name" value="GGDEF"/>
    <property type="match status" value="1"/>
</dbReference>
<evidence type="ECO:0000313" key="5">
    <source>
        <dbReference type="Proteomes" id="UP000679690"/>
    </source>
</evidence>
<dbReference type="Gene3D" id="3.30.70.270">
    <property type="match status" value="1"/>
</dbReference>
<dbReference type="Pfam" id="PF00069">
    <property type="entry name" value="Pkinase"/>
    <property type="match status" value="1"/>
</dbReference>
<dbReference type="PANTHER" id="PTHR43642">
    <property type="entry name" value="HYBRID SIGNAL TRANSDUCTION HISTIDINE KINASE G"/>
    <property type="match status" value="1"/>
</dbReference>
<dbReference type="PROSITE" id="PS00109">
    <property type="entry name" value="PROTEIN_KINASE_TYR"/>
    <property type="match status" value="1"/>
</dbReference>
<reference evidence="4 5" key="1">
    <citation type="submission" date="2021-03" db="EMBL/GenBank/DDBJ databases">
        <title>Actinoplanes flavus sp. nov., a novel actinomycete isolated from Coconut Palm rhizosphere soil.</title>
        <authorList>
            <person name="Luo X."/>
        </authorList>
    </citation>
    <scope>NUCLEOTIDE SEQUENCE [LARGE SCALE GENOMIC DNA]</scope>
    <source>
        <strain evidence="4 5">NEAU-H7</strain>
    </source>
</reference>
<dbReference type="PANTHER" id="PTHR43642:SF1">
    <property type="entry name" value="HYBRID SIGNAL TRANSDUCTION HISTIDINE KINASE G"/>
    <property type="match status" value="1"/>
</dbReference>